<dbReference type="AlphaFoldDB" id="A0A6J6FJ30"/>
<dbReference type="PROSITE" id="PS50206">
    <property type="entry name" value="RHODANESE_3"/>
    <property type="match status" value="1"/>
</dbReference>
<dbReference type="PANTHER" id="PTHR43031:SF16">
    <property type="entry name" value="OXIDOREDUCTASE"/>
    <property type="match status" value="1"/>
</dbReference>
<dbReference type="SUPFAM" id="SSF52821">
    <property type="entry name" value="Rhodanese/Cell cycle control phosphatase"/>
    <property type="match status" value="1"/>
</dbReference>
<dbReference type="InterPro" id="IPR050229">
    <property type="entry name" value="GlpE_sulfurtransferase"/>
</dbReference>
<reference evidence="2" key="1">
    <citation type="submission" date="2020-05" db="EMBL/GenBank/DDBJ databases">
        <authorList>
            <person name="Chiriac C."/>
            <person name="Salcher M."/>
            <person name="Ghai R."/>
            <person name="Kavagutti S V."/>
        </authorList>
    </citation>
    <scope>NUCLEOTIDE SEQUENCE</scope>
</reference>
<dbReference type="Pfam" id="PF00581">
    <property type="entry name" value="Rhodanese"/>
    <property type="match status" value="1"/>
</dbReference>
<dbReference type="SMART" id="SM00450">
    <property type="entry name" value="RHOD"/>
    <property type="match status" value="1"/>
</dbReference>
<proteinExistence type="predicted"/>
<dbReference type="EMBL" id="CAEZUC010000061">
    <property type="protein sequence ID" value="CAB4588972.1"/>
    <property type="molecule type" value="Genomic_DNA"/>
</dbReference>
<dbReference type="InterPro" id="IPR001763">
    <property type="entry name" value="Rhodanese-like_dom"/>
</dbReference>
<feature type="domain" description="Rhodanese" evidence="1">
    <location>
        <begin position="14"/>
        <end position="104"/>
    </location>
</feature>
<dbReference type="PANTHER" id="PTHR43031">
    <property type="entry name" value="FAD-DEPENDENT OXIDOREDUCTASE"/>
    <property type="match status" value="1"/>
</dbReference>
<evidence type="ECO:0000259" key="1">
    <source>
        <dbReference type="PROSITE" id="PS50206"/>
    </source>
</evidence>
<sequence>MINMNAFEFDEKISEPDVILLDVRTVPEFNQSHVPSAINLDVLEDDFISLVSELDKSKSYAIYCRSGKRSVDACEVMSEIGFKSIYNLSGGIIEWVEAGKAITS</sequence>
<dbReference type="CDD" id="cd00158">
    <property type="entry name" value="RHOD"/>
    <property type="match status" value="1"/>
</dbReference>
<accession>A0A6J6FJ30</accession>
<name>A0A6J6FJ30_9ZZZZ</name>
<dbReference type="Gene3D" id="3.40.250.10">
    <property type="entry name" value="Rhodanese-like domain"/>
    <property type="match status" value="1"/>
</dbReference>
<evidence type="ECO:0000313" key="2">
    <source>
        <dbReference type="EMBL" id="CAB4588972.1"/>
    </source>
</evidence>
<organism evidence="2">
    <name type="scientific">freshwater metagenome</name>
    <dbReference type="NCBI Taxonomy" id="449393"/>
    <lineage>
        <taxon>unclassified sequences</taxon>
        <taxon>metagenomes</taxon>
        <taxon>ecological metagenomes</taxon>
    </lineage>
</organism>
<gene>
    <name evidence="2" type="ORF">UFOPK1776_00506</name>
</gene>
<dbReference type="InterPro" id="IPR036873">
    <property type="entry name" value="Rhodanese-like_dom_sf"/>
</dbReference>
<protein>
    <submittedName>
        <fullName evidence="2">Unannotated protein</fullName>
    </submittedName>
</protein>